<feature type="repeat" description="TPR" evidence="7">
    <location>
        <begin position="164"/>
        <end position="197"/>
    </location>
</feature>
<evidence type="ECO:0000256" key="4">
    <source>
        <dbReference type="ARBA" id="ARBA00022679"/>
    </source>
</evidence>
<protein>
    <recommendedName>
        <fullName evidence="2">histidine kinase</fullName>
        <ecNumber evidence="2">2.7.13.3</ecNumber>
    </recommendedName>
</protein>
<keyword evidence="8" id="KW-0472">Membrane</keyword>
<feature type="domain" description="Histidine kinase" evidence="9">
    <location>
        <begin position="421"/>
        <end position="637"/>
    </location>
</feature>
<evidence type="ECO:0000313" key="10">
    <source>
        <dbReference type="EMBL" id="RYU79408.1"/>
    </source>
</evidence>
<dbReference type="InterPro" id="IPR019734">
    <property type="entry name" value="TPR_rpt"/>
</dbReference>
<dbReference type="InterPro" id="IPR036890">
    <property type="entry name" value="HATPase_C_sf"/>
</dbReference>
<dbReference type="AlphaFoldDB" id="A0A4Q5LD43"/>
<dbReference type="InterPro" id="IPR003661">
    <property type="entry name" value="HisK_dim/P_dom"/>
</dbReference>
<dbReference type="Pfam" id="PF13181">
    <property type="entry name" value="TPR_8"/>
    <property type="match status" value="1"/>
</dbReference>
<dbReference type="OrthoDB" id="9810447at2"/>
<keyword evidence="7" id="KW-0802">TPR repeat</keyword>
<dbReference type="CDD" id="cd00075">
    <property type="entry name" value="HATPase"/>
    <property type="match status" value="1"/>
</dbReference>
<name>A0A4Q5LD43_9BACT</name>
<keyword evidence="6" id="KW-0902">Two-component regulatory system</keyword>
<dbReference type="InterPro" id="IPR003594">
    <property type="entry name" value="HATPase_dom"/>
</dbReference>
<keyword evidence="4" id="KW-0808">Transferase</keyword>
<dbReference type="PROSITE" id="PS50109">
    <property type="entry name" value="HIS_KIN"/>
    <property type="match status" value="1"/>
</dbReference>
<evidence type="ECO:0000256" key="6">
    <source>
        <dbReference type="ARBA" id="ARBA00023012"/>
    </source>
</evidence>
<keyword evidence="8" id="KW-1133">Transmembrane helix</keyword>
<dbReference type="InterPro" id="IPR004358">
    <property type="entry name" value="Sig_transdc_His_kin-like_C"/>
</dbReference>
<dbReference type="InterPro" id="IPR036097">
    <property type="entry name" value="HisK_dim/P_sf"/>
</dbReference>
<evidence type="ECO:0000256" key="5">
    <source>
        <dbReference type="ARBA" id="ARBA00022777"/>
    </source>
</evidence>
<dbReference type="PROSITE" id="PS50005">
    <property type="entry name" value="TPR"/>
    <property type="match status" value="1"/>
</dbReference>
<proteinExistence type="predicted"/>
<dbReference type="Pfam" id="PF13424">
    <property type="entry name" value="TPR_12"/>
    <property type="match status" value="1"/>
</dbReference>
<dbReference type="SUPFAM" id="SSF55874">
    <property type="entry name" value="ATPase domain of HSP90 chaperone/DNA topoisomerase II/histidine kinase"/>
    <property type="match status" value="1"/>
</dbReference>
<dbReference type="Gene3D" id="3.30.565.10">
    <property type="entry name" value="Histidine kinase-like ATPase, C-terminal domain"/>
    <property type="match status" value="1"/>
</dbReference>
<evidence type="ECO:0000313" key="11">
    <source>
        <dbReference type="Proteomes" id="UP000294155"/>
    </source>
</evidence>
<dbReference type="SUPFAM" id="SSF48452">
    <property type="entry name" value="TPR-like"/>
    <property type="match status" value="2"/>
</dbReference>
<dbReference type="SMART" id="SM00028">
    <property type="entry name" value="TPR"/>
    <property type="match status" value="7"/>
</dbReference>
<comment type="catalytic activity">
    <reaction evidence="1">
        <text>ATP + protein L-histidine = ADP + protein N-phospho-L-histidine.</text>
        <dbReference type="EC" id="2.7.13.3"/>
    </reaction>
</comment>
<gene>
    <name evidence="10" type="ORF">EWM57_10690</name>
</gene>
<dbReference type="InterPro" id="IPR050736">
    <property type="entry name" value="Sensor_HK_Regulatory"/>
</dbReference>
<evidence type="ECO:0000259" key="9">
    <source>
        <dbReference type="PROSITE" id="PS50109"/>
    </source>
</evidence>
<dbReference type="PRINTS" id="PR00344">
    <property type="entry name" value="BCTRLSENSOR"/>
</dbReference>
<dbReference type="SMART" id="SM00388">
    <property type="entry name" value="HisKA"/>
    <property type="match status" value="1"/>
</dbReference>
<dbReference type="Gene3D" id="1.25.40.10">
    <property type="entry name" value="Tetratricopeptide repeat domain"/>
    <property type="match status" value="2"/>
</dbReference>
<dbReference type="Pfam" id="PF00512">
    <property type="entry name" value="HisKA"/>
    <property type="match status" value="1"/>
</dbReference>
<accession>A0A4Q5LD43</accession>
<dbReference type="SUPFAM" id="SSF47384">
    <property type="entry name" value="Homodimeric domain of signal transducing histidine kinase"/>
    <property type="match status" value="1"/>
</dbReference>
<keyword evidence="8" id="KW-0812">Transmembrane</keyword>
<dbReference type="InterPro" id="IPR005467">
    <property type="entry name" value="His_kinase_dom"/>
</dbReference>
<dbReference type="Gene3D" id="1.10.287.130">
    <property type="match status" value="1"/>
</dbReference>
<dbReference type="SMART" id="SM00387">
    <property type="entry name" value="HATPase_c"/>
    <property type="match status" value="1"/>
</dbReference>
<dbReference type="Pfam" id="PF02518">
    <property type="entry name" value="HATPase_c"/>
    <property type="match status" value="1"/>
</dbReference>
<sequence length="658" mass="72433">MRWLLTESGSQCCYSALKLGVVILVLVSHPTRGNAESEPRGASAAAHVTQGLAQERSRRFEQAVRHFEVAESLYHVQRNPLGQAEALRHLGRGQYLQGDTSQARLTYTRALAGFARLHHTPGIAGVYEDLGQLYGAQQKWPRALSSYVRALATWQSLAQPASAARVLTSVGLAHREQRQYSRALYYLRQALRHGQQQHDSTRIREALAGMGGVYQAVGNQELALRFYEQALEHLQPRAAPEIQVELLQRLAATQLTTGQVTAAEQLLQKALPLARRSASKALLSSLYHQLADLYRGQGRYAQSLAALTRYAGLQDTVFAEERAAQVAEMQTRYETEKKERAIQLLTKDRQLQRANLQRQMLVRNVLGVGILLLLALAAGLYWSRRQQARINRLLQRKNAAISRQKEQLAHLNNTKDTLFSVISHDLRSPLSSLYSLLTLLNMGKLPPERLAAHSSRLSRGLDSTLRLLDNLLNWSAAQMRGSSVHPEALRLDTVVEEALALLLGDAERKTILLLNQIPVPTTASADLNMTRLIVRNLISNAIKFTPDGGTVTVSAARQGKWWEVAVADTGVGIAAADHAKVFGLGGPYSTLGTARERGTGLGLQLCKDFVERNGGRIYFESQPGVGTTFRFTLLAAQAEATPRPMLQLAGAPSAVDAE</sequence>
<evidence type="ECO:0000256" key="7">
    <source>
        <dbReference type="PROSITE-ProRule" id="PRU00339"/>
    </source>
</evidence>
<organism evidence="10 11">
    <name type="scientific">Hymenobacter persicinus</name>
    <dbReference type="NCBI Taxonomy" id="2025506"/>
    <lineage>
        <taxon>Bacteria</taxon>
        <taxon>Pseudomonadati</taxon>
        <taxon>Bacteroidota</taxon>
        <taxon>Cytophagia</taxon>
        <taxon>Cytophagales</taxon>
        <taxon>Hymenobacteraceae</taxon>
        <taxon>Hymenobacter</taxon>
    </lineage>
</organism>
<keyword evidence="3" id="KW-0597">Phosphoprotein</keyword>
<comment type="caution">
    <text evidence="10">The sequence shown here is derived from an EMBL/GenBank/DDBJ whole genome shotgun (WGS) entry which is preliminary data.</text>
</comment>
<dbReference type="EC" id="2.7.13.3" evidence="2"/>
<dbReference type="GO" id="GO:0000155">
    <property type="term" value="F:phosphorelay sensor kinase activity"/>
    <property type="evidence" value="ECO:0007669"/>
    <property type="project" value="InterPro"/>
</dbReference>
<keyword evidence="5" id="KW-0418">Kinase</keyword>
<dbReference type="InterPro" id="IPR011990">
    <property type="entry name" value="TPR-like_helical_dom_sf"/>
</dbReference>
<evidence type="ECO:0000256" key="3">
    <source>
        <dbReference type="ARBA" id="ARBA00022553"/>
    </source>
</evidence>
<dbReference type="Proteomes" id="UP000294155">
    <property type="component" value="Unassembled WGS sequence"/>
</dbReference>
<feature type="transmembrane region" description="Helical" evidence="8">
    <location>
        <begin position="361"/>
        <end position="382"/>
    </location>
</feature>
<reference evidence="10 11" key="1">
    <citation type="submission" date="2019-02" db="EMBL/GenBank/DDBJ databases">
        <title>Bacterial novel species isolated from soil.</title>
        <authorList>
            <person name="Jung H.-Y."/>
        </authorList>
    </citation>
    <scope>NUCLEOTIDE SEQUENCE [LARGE SCALE GENOMIC DNA]</scope>
    <source>
        <strain evidence="10 11">1-3-3-3</strain>
    </source>
</reference>
<keyword evidence="11" id="KW-1185">Reference proteome</keyword>
<dbReference type="PANTHER" id="PTHR43711:SF1">
    <property type="entry name" value="HISTIDINE KINASE 1"/>
    <property type="match status" value="1"/>
</dbReference>
<dbReference type="EMBL" id="SEWE01000019">
    <property type="protein sequence ID" value="RYU79408.1"/>
    <property type="molecule type" value="Genomic_DNA"/>
</dbReference>
<evidence type="ECO:0000256" key="1">
    <source>
        <dbReference type="ARBA" id="ARBA00000085"/>
    </source>
</evidence>
<evidence type="ECO:0000256" key="8">
    <source>
        <dbReference type="SAM" id="Phobius"/>
    </source>
</evidence>
<dbReference type="PANTHER" id="PTHR43711">
    <property type="entry name" value="TWO-COMPONENT HISTIDINE KINASE"/>
    <property type="match status" value="1"/>
</dbReference>
<evidence type="ECO:0000256" key="2">
    <source>
        <dbReference type="ARBA" id="ARBA00012438"/>
    </source>
</evidence>